<evidence type="ECO:0000256" key="1">
    <source>
        <dbReference type="SAM" id="MobiDB-lite"/>
    </source>
</evidence>
<dbReference type="Proteomes" id="UP001234989">
    <property type="component" value="Chromosome 9"/>
</dbReference>
<evidence type="ECO:0000313" key="3">
    <source>
        <dbReference type="Proteomes" id="UP001234989"/>
    </source>
</evidence>
<sequence length="252" mass="28498">MYRQQLQDIQSSMRQPGQPTSLIETKREAKLNLEKWLNVEESIMRQKSRVQWLKLGDGNTTYFHARLRNRLAQNRIASLTNASGNIVTSTNDVEADILGFYKKLVGTCATQLPAVNCQAMKDGPRLDRGHKGELTSVKQVDEIFKVFSAASELEANVDKSSIYFGGVPTEMQLAIMQELDFSQGVPINERGIPKSRMEEADMQYLCISKMEFYLILNIEWEAPDKGKATYLGPGLAKGFKMTSYQKADIRME</sequence>
<protein>
    <submittedName>
        <fullName evidence="2">Uncharacterized protein</fullName>
    </submittedName>
</protein>
<name>A0AAF0UGD7_SOLVR</name>
<gene>
    <name evidence="2" type="ORF">MTR67_038892</name>
</gene>
<dbReference type="AlphaFoldDB" id="A0AAF0UGD7"/>
<accession>A0AAF0UGD7</accession>
<proteinExistence type="predicted"/>
<evidence type="ECO:0000313" key="2">
    <source>
        <dbReference type="EMBL" id="WMV45507.1"/>
    </source>
</evidence>
<reference evidence="2" key="1">
    <citation type="submission" date="2023-08" db="EMBL/GenBank/DDBJ databases">
        <title>A de novo genome assembly of Solanum verrucosum Schlechtendal, a Mexican diploid species geographically isolated from the other diploid A-genome species in potato relatives.</title>
        <authorList>
            <person name="Hosaka K."/>
        </authorList>
    </citation>
    <scope>NUCLEOTIDE SEQUENCE</scope>
    <source>
        <tissue evidence="2">Young leaves</tissue>
    </source>
</reference>
<organism evidence="2 3">
    <name type="scientific">Solanum verrucosum</name>
    <dbReference type="NCBI Taxonomy" id="315347"/>
    <lineage>
        <taxon>Eukaryota</taxon>
        <taxon>Viridiplantae</taxon>
        <taxon>Streptophyta</taxon>
        <taxon>Embryophyta</taxon>
        <taxon>Tracheophyta</taxon>
        <taxon>Spermatophyta</taxon>
        <taxon>Magnoliopsida</taxon>
        <taxon>eudicotyledons</taxon>
        <taxon>Gunneridae</taxon>
        <taxon>Pentapetalae</taxon>
        <taxon>asterids</taxon>
        <taxon>lamiids</taxon>
        <taxon>Solanales</taxon>
        <taxon>Solanaceae</taxon>
        <taxon>Solanoideae</taxon>
        <taxon>Solaneae</taxon>
        <taxon>Solanum</taxon>
    </lineage>
</organism>
<keyword evidence="3" id="KW-1185">Reference proteome</keyword>
<dbReference type="EMBL" id="CP133620">
    <property type="protein sequence ID" value="WMV45507.1"/>
    <property type="molecule type" value="Genomic_DNA"/>
</dbReference>
<feature type="region of interest" description="Disordered" evidence="1">
    <location>
        <begin position="1"/>
        <end position="20"/>
    </location>
</feature>